<organism evidence="1 2">
    <name type="scientific">Paractinoplanes ferrugineus</name>
    <dbReference type="NCBI Taxonomy" id="113564"/>
    <lineage>
        <taxon>Bacteria</taxon>
        <taxon>Bacillati</taxon>
        <taxon>Actinomycetota</taxon>
        <taxon>Actinomycetes</taxon>
        <taxon>Micromonosporales</taxon>
        <taxon>Micromonosporaceae</taxon>
        <taxon>Paractinoplanes</taxon>
    </lineage>
</organism>
<dbReference type="PANTHER" id="PTHR36529">
    <property type="entry name" value="SLL1095 PROTEIN"/>
    <property type="match status" value="1"/>
</dbReference>
<dbReference type="SUPFAM" id="SSF53448">
    <property type="entry name" value="Nucleotide-diphospho-sugar transferases"/>
    <property type="match status" value="1"/>
</dbReference>
<keyword evidence="2" id="KW-1185">Reference proteome</keyword>
<dbReference type="InterPro" id="IPR018641">
    <property type="entry name" value="Trfase_1_rSAM/seldom-assoc"/>
</dbReference>
<dbReference type="Pfam" id="PF09837">
    <property type="entry name" value="DUF2064"/>
    <property type="match status" value="1"/>
</dbReference>
<dbReference type="Proteomes" id="UP000598174">
    <property type="component" value="Unassembled WGS sequence"/>
</dbReference>
<name>A0A919JCH1_9ACTN</name>
<gene>
    <name evidence="1" type="ORF">Afe05nite_64710</name>
</gene>
<evidence type="ECO:0000313" key="1">
    <source>
        <dbReference type="EMBL" id="GIE14631.1"/>
    </source>
</evidence>
<evidence type="ECO:0008006" key="3">
    <source>
        <dbReference type="Google" id="ProtNLM"/>
    </source>
</evidence>
<protein>
    <recommendedName>
        <fullName evidence="3">Glycosyltransferase</fullName>
    </recommendedName>
</protein>
<dbReference type="RefSeq" id="WP_203821017.1">
    <property type="nucleotide sequence ID" value="NZ_BAAABP010000043.1"/>
</dbReference>
<sequence>MSGQILLLAKAPVPGRVKTRLCPPCTPEQAARVAAAALDDTLDSATATPAMGRVLVLDGQRQAPAGWTTVAQRGGPLADRLVAAFADTRRPGVPALLIGMDTPQVTPELLTEALRQLAEPGGPDAVLGLAVDGGWWALGLREPRDAEALRHIVTSTATTGAETLAALRERGLRVGTLPRLRDVDTAADAHLVAAVCPPGGRFAGTVHGSVPEPARPEPVR</sequence>
<evidence type="ECO:0000313" key="2">
    <source>
        <dbReference type="Proteomes" id="UP000598174"/>
    </source>
</evidence>
<dbReference type="PANTHER" id="PTHR36529:SF1">
    <property type="entry name" value="GLYCOSYLTRANSFERASE"/>
    <property type="match status" value="1"/>
</dbReference>
<dbReference type="Gene3D" id="3.90.550.10">
    <property type="entry name" value="Spore Coat Polysaccharide Biosynthesis Protein SpsA, Chain A"/>
    <property type="match status" value="1"/>
</dbReference>
<dbReference type="InterPro" id="IPR029044">
    <property type="entry name" value="Nucleotide-diphossugar_trans"/>
</dbReference>
<accession>A0A919JCH1</accession>
<reference evidence="1" key="1">
    <citation type="submission" date="2021-01" db="EMBL/GenBank/DDBJ databases">
        <title>Whole genome shotgun sequence of Actinoplanes ferrugineus NBRC 15555.</title>
        <authorList>
            <person name="Komaki H."/>
            <person name="Tamura T."/>
        </authorList>
    </citation>
    <scope>NUCLEOTIDE SEQUENCE</scope>
    <source>
        <strain evidence="1">NBRC 15555</strain>
    </source>
</reference>
<proteinExistence type="predicted"/>
<dbReference type="EMBL" id="BOMM01000056">
    <property type="protein sequence ID" value="GIE14631.1"/>
    <property type="molecule type" value="Genomic_DNA"/>
</dbReference>
<comment type="caution">
    <text evidence="1">The sequence shown here is derived from an EMBL/GenBank/DDBJ whole genome shotgun (WGS) entry which is preliminary data.</text>
</comment>
<dbReference type="AlphaFoldDB" id="A0A919JCH1"/>